<comment type="caution">
    <text evidence="2">The sequence shown here is derived from an EMBL/GenBank/DDBJ whole genome shotgun (WGS) entry which is preliminary data.</text>
</comment>
<protein>
    <submittedName>
        <fullName evidence="2">Uncharacterized protein</fullName>
    </submittedName>
</protein>
<organism evidence="2 3">
    <name type="scientific">Rhamnusium bicolor</name>
    <dbReference type="NCBI Taxonomy" id="1586634"/>
    <lineage>
        <taxon>Eukaryota</taxon>
        <taxon>Metazoa</taxon>
        <taxon>Ecdysozoa</taxon>
        <taxon>Arthropoda</taxon>
        <taxon>Hexapoda</taxon>
        <taxon>Insecta</taxon>
        <taxon>Pterygota</taxon>
        <taxon>Neoptera</taxon>
        <taxon>Endopterygota</taxon>
        <taxon>Coleoptera</taxon>
        <taxon>Polyphaga</taxon>
        <taxon>Cucujiformia</taxon>
        <taxon>Chrysomeloidea</taxon>
        <taxon>Cerambycidae</taxon>
        <taxon>Lepturinae</taxon>
        <taxon>Rhagiini</taxon>
        <taxon>Rhamnusium</taxon>
    </lineage>
</organism>
<reference evidence="2" key="1">
    <citation type="journal article" date="2023" name="Insect Mol. Biol.">
        <title>Genome sequencing provides insights into the evolution of gene families encoding plant cell wall-degrading enzymes in longhorned beetles.</title>
        <authorList>
            <person name="Shin N.R."/>
            <person name="Okamura Y."/>
            <person name="Kirsch R."/>
            <person name="Pauchet Y."/>
        </authorList>
    </citation>
    <scope>NUCLEOTIDE SEQUENCE</scope>
    <source>
        <strain evidence="2">RBIC_L_NR</strain>
    </source>
</reference>
<evidence type="ECO:0000313" key="3">
    <source>
        <dbReference type="Proteomes" id="UP001162156"/>
    </source>
</evidence>
<keyword evidence="3" id="KW-1185">Reference proteome</keyword>
<accession>A0AAV8XAS9</accession>
<dbReference type="Proteomes" id="UP001162156">
    <property type="component" value="Unassembled WGS sequence"/>
</dbReference>
<gene>
    <name evidence="2" type="ORF">NQ314_012620</name>
</gene>
<feature type="compositionally biased region" description="Basic and acidic residues" evidence="1">
    <location>
        <begin position="1"/>
        <end position="20"/>
    </location>
</feature>
<proteinExistence type="predicted"/>
<dbReference type="AlphaFoldDB" id="A0AAV8XAS9"/>
<dbReference type="EMBL" id="JANEYF010003513">
    <property type="protein sequence ID" value="KAJ8935842.1"/>
    <property type="molecule type" value="Genomic_DNA"/>
</dbReference>
<sequence>MRGIENREQLKLNKSSENKTTKGKAKTKRKIDISSSSESDVNVHLESDDEEDDFCDLTIENEINVNELDNNNYLPDLTQD</sequence>
<evidence type="ECO:0000313" key="2">
    <source>
        <dbReference type="EMBL" id="KAJ8935842.1"/>
    </source>
</evidence>
<evidence type="ECO:0000256" key="1">
    <source>
        <dbReference type="SAM" id="MobiDB-lite"/>
    </source>
</evidence>
<feature type="region of interest" description="Disordered" evidence="1">
    <location>
        <begin position="1"/>
        <end position="51"/>
    </location>
</feature>
<name>A0AAV8XAS9_9CUCU</name>